<name>A0A133XE84_9RHOO</name>
<protein>
    <recommendedName>
        <fullName evidence="1">BZIP domain-containing protein</fullName>
    </recommendedName>
</protein>
<sequence length="270" mass="29747">MYLKIIMQLVARIKAMGWLEWAAISMFAEKVFTADVKKEINDAIVKEAAERAGVTLDAENPLSDASLANAVFQRTGIPLRSLRDQVLIKEDLDTWAASLVSAKSGYTIRSVSNVAILKEDLQRTACAVLTERLGIPAGVLPSDGQAFDPEAIKTRLLAWAKAEIMTRVGEDVGVSVDEIMALGDVESVAYELNSLLKLADSDMTVTGRKLAVRVVNQLAARSVVEYQQVVQGDTKASRRRLQNRKAQERFRAKWGNRQKYVPLDMNAVIG</sequence>
<dbReference type="STRING" id="281362.AT959_14840"/>
<evidence type="ECO:0000259" key="1">
    <source>
        <dbReference type="PROSITE" id="PS00036"/>
    </source>
</evidence>
<dbReference type="AlphaFoldDB" id="A0A133XE84"/>
<comment type="caution">
    <text evidence="2">The sequence shown here is derived from an EMBL/GenBank/DDBJ whole genome shotgun (WGS) entry which is preliminary data.</text>
</comment>
<keyword evidence="3" id="KW-1185">Reference proteome</keyword>
<dbReference type="EMBL" id="LODL01000035">
    <property type="protein sequence ID" value="KXB29250.1"/>
    <property type="molecule type" value="Genomic_DNA"/>
</dbReference>
<accession>A0A133XE84</accession>
<dbReference type="Proteomes" id="UP000070186">
    <property type="component" value="Unassembled WGS sequence"/>
</dbReference>
<dbReference type="RefSeq" id="WP_157651326.1">
    <property type="nucleotide sequence ID" value="NZ_LODL01000035.1"/>
</dbReference>
<dbReference type="InterPro" id="IPR004827">
    <property type="entry name" value="bZIP"/>
</dbReference>
<dbReference type="PROSITE" id="PS00036">
    <property type="entry name" value="BZIP_BASIC"/>
    <property type="match status" value="1"/>
</dbReference>
<evidence type="ECO:0000313" key="3">
    <source>
        <dbReference type="Proteomes" id="UP000070186"/>
    </source>
</evidence>
<reference evidence="2 3" key="1">
    <citation type="submission" date="2015-12" db="EMBL/GenBank/DDBJ databases">
        <title>Nitrous oxide reduction kinetics distinguish bacteria harboring typical versus atypical NosZ.</title>
        <authorList>
            <person name="Yoon S."/>
            <person name="Nissen S."/>
            <person name="Park D."/>
            <person name="Sanford R.A."/>
            <person name="Loeffler F.E."/>
        </authorList>
    </citation>
    <scope>NUCLEOTIDE SEQUENCE [LARGE SCALE GENOMIC DNA]</scope>
    <source>
        <strain evidence="2 3">ATCC BAA-841</strain>
    </source>
</reference>
<dbReference type="GO" id="GO:0003700">
    <property type="term" value="F:DNA-binding transcription factor activity"/>
    <property type="evidence" value="ECO:0007669"/>
    <property type="project" value="InterPro"/>
</dbReference>
<gene>
    <name evidence="2" type="ORF">AT959_14840</name>
</gene>
<evidence type="ECO:0000313" key="2">
    <source>
        <dbReference type="EMBL" id="KXB29250.1"/>
    </source>
</evidence>
<organism evidence="2 3">
    <name type="scientific">Dechloromonas denitrificans</name>
    <dbReference type="NCBI Taxonomy" id="281362"/>
    <lineage>
        <taxon>Bacteria</taxon>
        <taxon>Pseudomonadati</taxon>
        <taxon>Pseudomonadota</taxon>
        <taxon>Betaproteobacteria</taxon>
        <taxon>Rhodocyclales</taxon>
        <taxon>Azonexaceae</taxon>
        <taxon>Dechloromonas</taxon>
    </lineage>
</organism>
<feature type="domain" description="BZIP" evidence="1">
    <location>
        <begin position="238"/>
        <end position="253"/>
    </location>
</feature>
<proteinExistence type="predicted"/>